<dbReference type="GO" id="GO:0005886">
    <property type="term" value="C:plasma membrane"/>
    <property type="evidence" value="ECO:0007669"/>
    <property type="project" value="UniProtKB-SubCell"/>
</dbReference>
<evidence type="ECO:0000256" key="1">
    <source>
        <dbReference type="ARBA" id="ARBA00004236"/>
    </source>
</evidence>
<dbReference type="Pfam" id="PF00535">
    <property type="entry name" value="Glycos_transf_2"/>
    <property type="match status" value="1"/>
</dbReference>
<accession>A0AA96REV8</accession>
<evidence type="ECO:0000256" key="5">
    <source>
        <dbReference type="ARBA" id="ARBA00022746"/>
    </source>
</evidence>
<keyword evidence="6" id="KW-0472">Membrane</keyword>
<evidence type="ECO:0000256" key="2">
    <source>
        <dbReference type="ARBA" id="ARBA00022475"/>
    </source>
</evidence>
<dbReference type="Gene3D" id="3.90.550.10">
    <property type="entry name" value="Spore Coat Polysaccharide Biosynthesis Protein SpsA, Chain A"/>
    <property type="match status" value="1"/>
</dbReference>
<comment type="similarity">
    <text evidence="9">Belongs to the glycosyltransferase 2 family. CrtQ subfamily.</text>
</comment>
<dbReference type="EMBL" id="CP130318">
    <property type="protein sequence ID" value="WNQ12880.1"/>
    <property type="molecule type" value="Genomic_DNA"/>
</dbReference>
<dbReference type="SUPFAM" id="SSF53448">
    <property type="entry name" value="Nucleotide-diphospho-sugar transferases"/>
    <property type="match status" value="1"/>
</dbReference>
<evidence type="ECO:0000256" key="3">
    <source>
        <dbReference type="ARBA" id="ARBA00022676"/>
    </source>
</evidence>
<dbReference type="GO" id="GO:0016757">
    <property type="term" value="F:glycosyltransferase activity"/>
    <property type="evidence" value="ECO:0007669"/>
    <property type="project" value="UniProtKB-KW"/>
</dbReference>
<keyword evidence="4 13" id="KW-0808">Transferase</keyword>
<dbReference type="RefSeq" id="WP_315606659.1">
    <property type="nucleotide sequence ID" value="NZ_CP130318.1"/>
</dbReference>
<evidence type="ECO:0000313" key="14">
    <source>
        <dbReference type="Proteomes" id="UP001305702"/>
    </source>
</evidence>
<evidence type="ECO:0000256" key="8">
    <source>
        <dbReference type="ARBA" id="ARBA00037904"/>
    </source>
</evidence>
<organism evidence="13 14">
    <name type="scientific">Paenibacillus aurantius</name>
    <dbReference type="NCBI Taxonomy" id="2918900"/>
    <lineage>
        <taxon>Bacteria</taxon>
        <taxon>Bacillati</taxon>
        <taxon>Bacillota</taxon>
        <taxon>Bacilli</taxon>
        <taxon>Bacillales</taxon>
        <taxon>Paenibacillaceae</taxon>
        <taxon>Paenibacillus</taxon>
    </lineage>
</organism>
<keyword evidence="14" id="KW-1185">Reference proteome</keyword>
<comment type="pathway">
    <text evidence="8">Carotenoid biosynthesis; staphyloxanthin biosynthesis; staphyloxanthin from farnesyl diphosphate: step 4/5.</text>
</comment>
<dbReference type="Proteomes" id="UP001305702">
    <property type="component" value="Chromosome"/>
</dbReference>
<keyword evidence="5" id="KW-0125">Carotenoid biosynthesis</keyword>
<name>A0AA96REV8_9BACL</name>
<comment type="function">
    <text evidence="7">Catalyzes the glycosylation of 4,4'-diaponeurosporenoate, i.e. the esterification of glucose at the C1'' position with the carboxyl group of 4,4'-diaponeurosporenic acid, to form glycosyl-4,4'-diaponeurosporenoate. This is a step in the biosynthesis of staphyloxanthin, an orange pigment present in most staphylococci strains.</text>
</comment>
<feature type="region of interest" description="Disordered" evidence="11">
    <location>
        <begin position="1"/>
        <end position="20"/>
    </location>
</feature>
<proteinExistence type="inferred from homology"/>
<dbReference type="PANTHER" id="PTHR43646:SF2">
    <property type="entry name" value="GLYCOSYLTRANSFERASE 2-LIKE DOMAIN-CONTAINING PROTEIN"/>
    <property type="match status" value="1"/>
</dbReference>
<evidence type="ECO:0000256" key="11">
    <source>
        <dbReference type="SAM" id="MobiDB-lite"/>
    </source>
</evidence>
<feature type="domain" description="Glycosyltransferase 2-like" evidence="12">
    <location>
        <begin position="25"/>
        <end position="129"/>
    </location>
</feature>
<reference evidence="13 14" key="1">
    <citation type="submission" date="2022-02" db="EMBL/GenBank/DDBJ databases">
        <title>Paenibacillus sp. MBLB1776 Whole Genome Shotgun Sequencing.</title>
        <authorList>
            <person name="Hwang C.Y."/>
            <person name="Cho E.-S."/>
            <person name="Seo M.-J."/>
        </authorList>
    </citation>
    <scope>NUCLEOTIDE SEQUENCE [LARGE SCALE GENOMIC DNA]</scope>
    <source>
        <strain evidence="13 14">MBLB1776</strain>
    </source>
</reference>
<evidence type="ECO:0000256" key="9">
    <source>
        <dbReference type="ARBA" id="ARBA00038120"/>
    </source>
</evidence>
<evidence type="ECO:0000256" key="10">
    <source>
        <dbReference type="ARBA" id="ARBA00040345"/>
    </source>
</evidence>
<dbReference type="GO" id="GO:0016117">
    <property type="term" value="P:carotenoid biosynthetic process"/>
    <property type="evidence" value="ECO:0007669"/>
    <property type="project" value="UniProtKB-KW"/>
</dbReference>
<evidence type="ECO:0000256" key="6">
    <source>
        <dbReference type="ARBA" id="ARBA00023136"/>
    </source>
</evidence>
<dbReference type="KEGG" id="paun:MJA45_07570"/>
<sequence>MALPRTSRSNKARTDLTNPSKPKVSVIIPVMNEARTLASVIREARKVNKNTEVIVVLNGSTDGSGRLARKMGARVITFDKPLGHDVGRSIGAKEAKGDILLFTDGDILLPGSSLRHLVRAVEKGTDVALNKYNGPRGRKKVHGVILAKHALNAFLSMPKLKGASLTAIPHAMSRKAAETIGFEHLAVPPKAQAIAAHKGLTIRAVRYYDVGKTNPRKSRGRKDPLTALIIGDHLEAIDYLLRHTNPRGDLTDLNRLREMVK</sequence>
<protein>
    <recommendedName>
        <fullName evidence="10">4,4'-diaponeurosporenoate glycosyltransferase</fullName>
    </recommendedName>
</protein>
<dbReference type="InterPro" id="IPR001173">
    <property type="entry name" value="Glyco_trans_2-like"/>
</dbReference>
<evidence type="ECO:0000259" key="12">
    <source>
        <dbReference type="Pfam" id="PF00535"/>
    </source>
</evidence>
<evidence type="ECO:0000313" key="13">
    <source>
        <dbReference type="EMBL" id="WNQ12880.1"/>
    </source>
</evidence>
<dbReference type="AlphaFoldDB" id="A0AA96REV8"/>
<gene>
    <name evidence="13" type="ORF">MJA45_07570</name>
</gene>
<evidence type="ECO:0000256" key="4">
    <source>
        <dbReference type="ARBA" id="ARBA00022679"/>
    </source>
</evidence>
<keyword evidence="2" id="KW-1003">Cell membrane</keyword>
<keyword evidence="3 13" id="KW-0328">Glycosyltransferase</keyword>
<dbReference type="CDD" id="cd00761">
    <property type="entry name" value="Glyco_tranf_GTA_type"/>
    <property type="match status" value="1"/>
</dbReference>
<evidence type="ECO:0000256" key="7">
    <source>
        <dbReference type="ARBA" id="ARBA00037281"/>
    </source>
</evidence>
<dbReference type="InterPro" id="IPR029044">
    <property type="entry name" value="Nucleotide-diphossugar_trans"/>
</dbReference>
<comment type="subcellular location">
    <subcellularLocation>
        <location evidence="1">Cell membrane</location>
    </subcellularLocation>
</comment>
<dbReference type="PANTHER" id="PTHR43646">
    <property type="entry name" value="GLYCOSYLTRANSFERASE"/>
    <property type="match status" value="1"/>
</dbReference>